<gene>
    <name evidence="2" type="ORF">GSLYS_00001376001</name>
</gene>
<dbReference type="Proteomes" id="UP001497497">
    <property type="component" value="Unassembled WGS sequence"/>
</dbReference>
<accession>A0AAV2H0M5</accession>
<keyword evidence="1" id="KW-0472">Membrane</keyword>
<evidence type="ECO:0008006" key="4">
    <source>
        <dbReference type="Google" id="ProtNLM"/>
    </source>
</evidence>
<sequence length="321" mass="36612">MSEVKEIKVIQSEIQHLTRSTYRLAVDYGCHDRESLDLNLDICNKTTKMQMAEVHINLRKENFLHQKNISVCSCSISSTSDLTVLALDVRLKDSNRLKLSPEKGILRQTELYWLLDGNLIPDSQEVNITVSGLEASIPDSLWLKVTGTNMTIICQTDFLIQQKIRDDKIDMMLIIIIAVVSAVVTISAIILICCICKYKRQKQNEDMCKSPTTTPLVLGQVHKDHDEVVYSEPGKPVPARHYSPKQNYFELENTYEEPTNPHKSSMNDHEDFSAEDSVYNHLREQPDLLPSNIYNTTAKSEYSSFKRNAAGRQVIDNDYDI</sequence>
<protein>
    <recommendedName>
        <fullName evidence="4">Ig-like domain-containing protein</fullName>
    </recommendedName>
</protein>
<organism evidence="2 3">
    <name type="scientific">Lymnaea stagnalis</name>
    <name type="common">Great pond snail</name>
    <name type="synonym">Helix stagnalis</name>
    <dbReference type="NCBI Taxonomy" id="6523"/>
    <lineage>
        <taxon>Eukaryota</taxon>
        <taxon>Metazoa</taxon>
        <taxon>Spiralia</taxon>
        <taxon>Lophotrochozoa</taxon>
        <taxon>Mollusca</taxon>
        <taxon>Gastropoda</taxon>
        <taxon>Heterobranchia</taxon>
        <taxon>Euthyneura</taxon>
        <taxon>Panpulmonata</taxon>
        <taxon>Hygrophila</taxon>
        <taxon>Lymnaeoidea</taxon>
        <taxon>Lymnaeidae</taxon>
        <taxon>Lymnaea</taxon>
    </lineage>
</organism>
<reference evidence="2 3" key="1">
    <citation type="submission" date="2024-04" db="EMBL/GenBank/DDBJ databases">
        <authorList>
            <consortium name="Genoscope - CEA"/>
            <person name="William W."/>
        </authorList>
    </citation>
    <scope>NUCLEOTIDE SEQUENCE [LARGE SCALE GENOMIC DNA]</scope>
</reference>
<proteinExistence type="predicted"/>
<dbReference type="AlphaFoldDB" id="A0AAV2H0M5"/>
<evidence type="ECO:0000256" key="1">
    <source>
        <dbReference type="SAM" id="Phobius"/>
    </source>
</evidence>
<evidence type="ECO:0000313" key="2">
    <source>
        <dbReference type="EMBL" id="CAL1527199.1"/>
    </source>
</evidence>
<keyword evidence="1" id="KW-1133">Transmembrane helix</keyword>
<comment type="caution">
    <text evidence="2">The sequence shown here is derived from an EMBL/GenBank/DDBJ whole genome shotgun (WGS) entry which is preliminary data.</text>
</comment>
<feature type="transmembrane region" description="Helical" evidence="1">
    <location>
        <begin position="171"/>
        <end position="192"/>
    </location>
</feature>
<name>A0AAV2H0M5_LYMST</name>
<keyword evidence="1" id="KW-0812">Transmembrane</keyword>
<evidence type="ECO:0000313" key="3">
    <source>
        <dbReference type="Proteomes" id="UP001497497"/>
    </source>
</evidence>
<keyword evidence="3" id="KW-1185">Reference proteome</keyword>
<dbReference type="EMBL" id="CAXITT010000013">
    <property type="protein sequence ID" value="CAL1527199.1"/>
    <property type="molecule type" value="Genomic_DNA"/>
</dbReference>